<evidence type="ECO:0000313" key="4">
    <source>
        <dbReference type="WBParaSite" id="TTAC_0000396801-mRNA-1"/>
    </source>
</evidence>
<reference evidence="2 3" key="2">
    <citation type="submission" date="2018-11" db="EMBL/GenBank/DDBJ databases">
        <authorList>
            <consortium name="Pathogen Informatics"/>
        </authorList>
    </citation>
    <scope>NUCLEOTIDE SEQUENCE [LARGE SCALE GENOMIC DNA]</scope>
</reference>
<evidence type="ECO:0000256" key="1">
    <source>
        <dbReference type="SAM" id="Phobius"/>
    </source>
</evidence>
<reference evidence="4" key="1">
    <citation type="submission" date="2017-02" db="UniProtKB">
        <authorList>
            <consortium name="WormBaseParasite"/>
        </authorList>
    </citation>
    <scope>IDENTIFICATION</scope>
</reference>
<keyword evidence="3" id="KW-1185">Reference proteome</keyword>
<protein>
    <submittedName>
        <fullName evidence="4">Transmembrane protein</fullName>
    </submittedName>
</protein>
<gene>
    <name evidence="2" type="ORF">TTAC_LOCUS3952</name>
</gene>
<keyword evidence="1" id="KW-0812">Transmembrane</keyword>
<evidence type="ECO:0000313" key="2">
    <source>
        <dbReference type="EMBL" id="VDM23840.1"/>
    </source>
</evidence>
<accession>A0A0R3WT78</accession>
<dbReference type="EMBL" id="UYWX01003352">
    <property type="protein sequence ID" value="VDM23840.1"/>
    <property type="molecule type" value="Genomic_DNA"/>
</dbReference>
<organism evidence="4">
    <name type="scientific">Hydatigena taeniaeformis</name>
    <name type="common">Feline tapeworm</name>
    <name type="synonym">Taenia taeniaeformis</name>
    <dbReference type="NCBI Taxonomy" id="6205"/>
    <lineage>
        <taxon>Eukaryota</taxon>
        <taxon>Metazoa</taxon>
        <taxon>Spiralia</taxon>
        <taxon>Lophotrochozoa</taxon>
        <taxon>Platyhelminthes</taxon>
        <taxon>Cestoda</taxon>
        <taxon>Eucestoda</taxon>
        <taxon>Cyclophyllidea</taxon>
        <taxon>Taeniidae</taxon>
        <taxon>Hydatigera</taxon>
    </lineage>
</organism>
<dbReference type="AlphaFoldDB" id="A0A0R3WT78"/>
<evidence type="ECO:0000313" key="3">
    <source>
        <dbReference type="Proteomes" id="UP000274429"/>
    </source>
</evidence>
<keyword evidence="1" id="KW-0472">Membrane</keyword>
<proteinExistence type="predicted"/>
<sequence>MTTSLHRGLLSGATAIFAWATNVYDCGFLNDFFMVTPNSTIARRDAGIRQILTEVVQQNLFEGGRHNFEVYRWLPPHLQDGNAASQQVAILTGITILSALLLLLFPLALVIVSCNCTLCRRANNGDGKLTSQLAARETVSFILVAAFQQMPYSITIYTCRMKFSSY</sequence>
<dbReference type="Proteomes" id="UP000274429">
    <property type="component" value="Unassembled WGS sequence"/>
</dbReference>
<feature type="transmembrane region" description="Helical" evidence="1">
    <location>
        <begin position="88"/>
        <end position="112"/>
    </location>
</feature>
<keyword evidence="1" id="KW-1133">Transmembrane helix</keyword>
<name>A0A0R3WT78_HYDTA</name>
<dbReference type="WBParaSite" id="TTAC_0000396801-mRNA-1">
    <property type="protein sequence ID" value="TTAC_0000396801-mRNA-1"/>
    <property type="gene ID" value="TTAC_0000396801"/>
</dbReference>